<dbReference type="AlphaFoldDB" id="A0A3P3U2V5"/>
<name>A0A3P3U2V5_9BACL</name>
<dbReference type="RefSeq" id="WP_128632276.1">
    <property type="nucleotide sequence ID" value="NZ_RRCN01000001.1"/>
</dbReference>
<sequence>MSFMDEKIARIINEAEQSMAPRSILAGPVKIGDRYYEFTPQTFFEDKLSVYFPRDFVDLPEHLRKVKYPYEQRPEIIKSDEPGSVDFSLKRIDHDLEDELVEELTTGMKAMIQRMNPTHVFYESGIEEVGDKPIGFFEFKSTVTNNRKTLYSENKIRDISSKERNSSKRAARGEIPARFS</sequence>
<evidence type="ECO:0000313" key="2">
    <source>
        <dbReference type="EMBL" id="RRJ64470.1"/>
    </source>
</evidence>
<proteinExistence type="predicted"/>
<dbReference type="OrthoDB" id="249246at2"/>
<dbReference type="Proteomes" id="UP000267017">
    <property type="component" value="Unassembled WGS sequence"/>
</dbReference>
<comment type="caution">
    <text evidence="2">The sequence shown here is derived from an EMBL/GenBank/DDBJ whole genome shotgun (WGS) entry which is preliminary data.</text>
</comment>
<dbReference type="EMBL" id="RRCN01000001">
    <property type="protein sequence ID" value="RRJ64470.1"/>
    <property type="molecule type" value="Genomic_DNA"/>
</dbReference>
<accession>A0A3P3U2V5</accession>
<organism evidence="2 3">
    <name type="scientific">Paenibacillus oralis</name>
    <dbReference type="NCBI Taxonomy" id="2490856"/>
    <lineage>
        <taxon>Bacteria</taxon>
        <taxon>Bacillati</taxon>
        <taxon>Bacillota</taxon>
        <taxon>Bacilli</taxon>
        <taxon>Bacillales</taxon>
        <taxon>Paenibacillaceae</taxon>
        <taxon>Paenibacillus</taxon>
    </lineage>
</organism>
<gene>
    <name evidence="2" type="ORF">EHV15_17230</name>
</gene>
<evidence type="ECO:0000256" key="1">
    <source>
        <dbReference type="SAM" id="MobiDB-lite"/>
    </source>
</evidence>
<protein>
    <submittedName>
        <fullName evidence="2">Uncharacterized protein</fullName>
    </submittedName>
</protein>
<reference evidence="2 3" key="1">
    <citation type="submission" date="2018-11" db="EMBL/GenBank/DDBJ databases">
        <title>Genome sequencing of Paenibacillus sp. KCOM 3021 (= ChDC PVNT-B20).</title>
        <authorList>
            <person name="Kook J.-K."/>
            <person name="Park S.-N."/>
            <person name="Lim Y.K."/>
        </authorList>
    </citation>
    <scope>NUCLEOTIDE SEQUENCE [LARGE SCALE GENOMIC DNA]</scope>
    <source>
        <strain evidence="2 3">KCOM 3021</strain>
    </source>
</reference>
<evidence type="ECO:0000313" key="3">
    <source>
        <dbReference type="Proteomes" id="UP000267017"/>
    </source>
</evidence>
<keyword evidence="3" id="KW-1185">Reference proteome</keyword>
<feature type="region of interest" description="Disordered" evidence="1">
    <location>
        <begin position="159"/>
        <end position="180"/>
    </location>
</feature>